<feature type="binding site" evidence="8">
    <location>
        <position position="120"/>
    </location>
    <ligand>
        <name>FMN</name>
        <dbReference type="ChEBI" id="CHEBI:58210"/>
    </ligand>
</feature>
<feature type="binding site" evidence="8">
    <location>
        <position position="142"/>
    </location>
    <ligand>
        <name>FMN</name>
        <dbReference type="ChEBI" id="CHEBI:58210"/>
    </ligand>
</feature>
<dbReference type="InterPro" id="IPR013785">
    <property type="entry name" value="Aldolase_TIM"/>
</dbReference>
<accession>A0A6M2CIN0</accession>
<dbReference type="AlphaFoldDB" id="A0A6M2CIN0"/>
<dbReference type="PANTHER" id="PTHR10578:SF146">
    <property type="entry name" value="OXIDASE, PUTATIVE-RELATED"/>
    <property type="match status" value="1"/>
</dbReference>
<feature type="binding site" evidence="8">
    <location>
        <position position="170"/>
    </location>
    <ligand>
        <name>FMN</name>
        <dbReference type="ChEBI" id="CHEBI:58210"/>
    </ligand>
</feature>
<proteinExistence type="inferred from homology"/>
<dbReference type="InterPro" id="IPR012133">
    <property type="entry name" value="Alpha-hydoxy_acid_DH_FMN"/>
</dbReference>
<sequence>MGSRSTAVPAGVNAELVRTLADIERIGKAKLSPGPRLYYSMGADEEITLAENVQAFKRLRLLPRLLRGVADRSLETVLLGKRVSLPVGISPTAFHKMAHPEGEAATAKAAAKAGTVMIVSISSTTALEDVRHAAPDALLWFQLCVLADRAITHRLVTRAEKAGYSAIVYTADIPVGGSNTERFGDYLNDCSGDLRFANFREEDVVNTGGRFWPHQVMNPESTWSDVTWLKSITKLPVVVKGILTVEAAIQAVEHGATAIMVSNHGGRQLDCVPATIDVLPEIVRAVGSRCEVYVDGGVRLGTDVVKAIALGARAVFVGRPVLYGLAYSGEQGVLKVFEILRTETDRAMALMGCRSVSELHTNMVVRLERISKL</sequence>
<evidence type="ECO:0000256" key="5">
    <source>
        <dbReference type="ARBA" id="ARBA00029325"/>
    </source>
</evidence>
<comment type="similarity">
    <text evidence="4">Belongs to the FMN-dependent alpha-hydroxy acid dehydrogenase family.</text>
</comment>
<dbReference type="GO" id="GO:0003973">
    <property type="term" value="F:(S)-2-hydroxy-acid oxidase activity"/>
    <property type="evidence" value="ECO:0007669"/>
    <property type="project" value="UniProtKB-EC"/>
</dbReference>
<comment type="cofactor">
    <cofactor evidence="1">
        <name>FMN</name>
        <dbReference type="ChEBI" id="CHEBI:58210"/>
    </cofactor>
</comment>
<dbReference type="Pfam" id="PF01070">
    <property type="entry name" value="FMN_dh"/>
    <property type="match status" value="1"/>
</dbReference>
<dbReference type="PROSITE" id="PS00557">
    <property type="entry name" value="FMN_HYDROXY_ACID_DH_1"/>
    <property type="match status" value="1"/>
</dbReference>
<evidence type="ECO:0000256" key="2">
    <source>
        <dbReference type="ARBA" id="ARBA00013087"/>
    </source>
</evidence>
<evidence type="ECO:0000256" key="4">
    <source>
        <dbReference type="ARBA" id="ARBA00024042"/>
    </source>
</evidence>
<evidence type="ECO:0000259" key="9">
    <source>
        <dbReference type="PROSITE" id="PS51349"/>
    </source>
</evidence>
<comment type="catalytic activity">
    <reaction evidence="6">
        <text>2-hydroxyoctanoate + O2 = 2-oxooctanoate + H2O2</text>
        <dbReference type="Rhea" id="RHEA:67940"/>
        <dbReference type="ChEBI" id="CHEBI:15379"/>
        <dbReference type="ChEBI" id="CHEBI:16240"/>
        <dbReference type="ChEBI" id="CHEBI:133514"/>
        <dbReference type="ChEBI" id="CHEBI:176689"/>
    </reaction>
    <physiologicalReaction direction="left-to-right" evidence="6">
        <dbReference type="Rhea" id="RHEA:67941"/>
    </physiologicalReaction>
</comment>
<dbReference type="GO" id="GO:0005777">
    <property type="term" value="C:peroxisome"/>
    <property type="evidence" value="ECO:0007669"/>
    <property type="project" value="UniProtKB-ARBA"/>
</dbReference>
<feature type="binding site" evidence="8">
    <location>
        <position position="38"/>
    </location>
    <ligand>
        <name>glyoxylate</name>
        <dbReference type="ChEBI" id="CHEBI:36655"/>
    </ligand>
</feature>
<feature type="binding site" evidence="8">
    <location>
        <position position="240"/>
    </location>
    <ligand>
        <name>FMN</name>
        <dbReference type="ChEBI" id="CHEBI:58210"/>
    </ligand>
</feature>
<dbReference type="InterPro" id="IPR000262">
    <property type="entry name" value="FMN-dep_DH"/>
</dbReference>
<evidence type="ECO:0000313" key="10">
    <source>
        <dbReference type="EMBL" id="NOV33237.1"/>
    </source>
</evidence>
<feature type="binding site" evidence="8">
    <location>
        <position position="267"/>
    </location>
    <ligand>
        <name>glyoxylate</name>
        <dbReference type="ChEBI" id="CHEBI:36655"/>
    </ligand>
</feature>
<evidence type="ECO:0000256" key="1">
    <source>
        <dbReference type="ARBA" id="ARBA00001917"/>
    </source>
</evidence>
<dbReference type="OrthoDB" id="25826at2759"/>
<keyword evidence="3" id="KW-0560">Oxidoreductase</keyword>
<evidence type="ECO:0000256" key="8">
    <source>
        <dbReference type="PIRSR" id="PIRSR000138-2"/>
    </source>
</evidence>
<feature type="binding site" evidence="8">
    <location>
        <begin position="91"/>
        <end position="93"/>
    </location>
    <ligand>
        <name>FMN</name>
        <dbReference type="ChEBI" id="CHEBI:58210"/>
    </ligand>
</feature>
<dbReference type="VEuPathDB" id="VectorBase:LOC119179158"/>
<comment type="catalytic activity">
    <reaction evidence="5">
        <text>a (2S)-2-hydroxycarboxylate + O2 = a 2-oxocarboxylate + H2O2</text>
        <dbReference type="Rhea" id="RHEA:16789"/>
        <dbReference type="ChEBI" id="CHEBI:15379"/>
        <dbReference type="ChEBI" id="CHEBI:16240"/>
        <dbReference type="ChEBI" id="CHEBI:35179"/>
        <dbReference type="ChEBI" id="CHEBI:58123"/>
        <dbReference type="EC" id="1.1.3.15"/>
    </reaction>
    <physiologicalReaction direction="left-to-right" evidence="5">
        <dbReference type="Rhea" id="RHEA:16790"/>
    </physiologicalReaction>
</comment>
<evidence type="ECO:0000256" key="3">
    <source>
        <dbReference type="ARBA" id="ARBA00023002"/>
    </source>
</evidence>
<evidence type="ECO:0000256" key="6">
    <source>
        <dbReference type="ARBA" id="ARBA00029327"/>
    </source>
</evidence>
<dbReference type="InterPro" id="IPR008259">
    <property type="entry name" value="FMN_hydac_DH_AS"/>
</dbReference>
<keyword evidence="8" id="KW-0288">FMN</keyword>
<dbReference type="SUPFAM" id="SSF51395">
    <property type="entry name" value="FMN-linked oxidoreductases"/>
    <property type="match status" value="1"/>
</dbReference>
<dbReference type="InterPro" id="IPR037396">
    <property type="entry name" value="FMN_HAD"/>
</dbReference>
<feature type="binding site" evidence="8">
    <location>
        <begin position="295"/>
        <end position="299"/>
    </location>
    <ligand>
        <name>FMN</name>
        <dbReference type="ChEBI" id="CHEBI:58210"/>
    </ligand>
</feature>
<evidence type="ECO:0000256" key="7">
    <source>
        <dbReference type="PIRSR" id="PIRSR000138-1"/>
    </source>
</evidence>
<protein>
    <recommendedName>
        <fullName evidence="2">(S)-2-hydroxy-acid oxidase</fullName>
        <ecNumber evidence="2">1.1.3.15</ecNumber>
    </recommendedName>
</protein>
<keyword evidence="8" id="KW-0285">Flavoprotein</keyword>
<organism evidence="10">
    <name type="scientific">Rhipicephalus microplus</name>
    <name type="common">Cattle tick</name>
    <name type="synonym">Boophilus microplus</name>
    <dbReference type="NCBI Taxonomy" id="6941"/>
    <lineage>
        <taxon>Eukaryota</taxon>
        <taxon>Metazoa</taxon>
        <taxon>Ecdysozoa</taxon>
        <taxon>Arthropoda</taxon>
        <taxon>Chelicerata</taxon>
        <taxon>Arachnida</taxon>
        <taxon>Acari</taxon>
        <taxon>Parasitiformes</taxon>
        <taxon>Ixodida</taxon>
        <taxon>Ixodoidea</taxon>
        <taxon>Ixodidae</taxon>
        <taxon>Rhipicephalinae</taxon>
        <taxon>Rhipicephalus</taxon>
        <taxon>Boophilus</taxon>
    </lineage>
</organism>
<dbReference type="EMBL" id="GHWJ01000500">
    <property type="protein sequence ID" value="NOV33237.1"/>
    <property type="molecule type" value="Transcribed_RNA"/>
</dbReference>
<dbReference type="PROSITE" id="PS51349">
    <property type="entry name" value="FMN_HYDROXY_ACID_DH_2"/>
    <property type="match status" value="1"/>
</dbReference>
<reference evidence="10" key="1">
    <citation type="submission" date="2019-09" db="EMBL/GenBank/DDBJ databases">
        <title>Organ-specific transcriptomic study of the physiology of the cattle tick, Rhipicephalus microplus.</title>
        <authorList>
            <person name="Tirloni L."/>
            <person name="Braz G."/>
            <person name="Gandara A.C.P."/>
            <person name="Sabadin G.A."/>
            <person name="da Silva R.M."/>
            <person name="Guizzo M.G."/>
            <person name="Machado J.A."/>
            <person name="Costa E.P."/>
            <person name="Gomes H.F."/>
            <person name="Moraes J."/>
            <person name="Mota M.B.S."/>
            <person name="Mesquita R.D."/>
            <person name="Alvarenga P.H."/>
            <person name="Alves F."/>
            <person name="Seixas A."/>
            <person name="da Fonseca R.N."/>
            <person name="Fogaca A."/>
            <person name="Logullo C."/>
            <person name="Tanaka A."/>
            <person name="Daffre S."/>
            <person name="Termignoni C."/>
            <person name="Vaz I.S.Jr."/>
            <person name="Oliveira P.L."/>
            <person name="Ribeiro J.M."/>
        </authorList>
    </citation>
    <scope>NUCLEOTIDE SEQUENCE</scope>
    <source>
        <strain evidence="10">Porto Alegre</strain>
    </source>
</reference>
<dbReference type="CDD" id="cd02809">
    <property type="entry name" value="alpha_hydroxyacid_oxid_FMN"/>
    <property type="match status" value="1"/>
</dbReference>
<dbReference type="PIRSF" id="PIRSF000138">
    <property type="entry name" value="Al-hdrx_acd_dh"/>
    <property type="match status" value="1"/>
</dbReference>
<feature type="binding site" evidence="8">
    <location>
        <position position="264"/>
    </location>
    <ligand>
        <name>glyoxylate</name>
        <dbReference type="ChEBI" id="CHEBI:36655"/>
    </ligand>
</feature>
<dbReference type="Gene3D" id="3.20.20.70">
    <property type="entry name" value="Aldolase class I"/>
    <property type="match status" value="1"/>
</dbReference>
<feature type="binding site" evidence="8">
    <location>
        <begin position="318"/>
        <end position="319"/>
    </location>
    <ligand>
        <name>FMN</name>
        <dbReference type="ChEBI" id="CHEBI:58210"/>
    </ligand>
</feature>
<dbReference type="FunFam" id="3.20.20.70:FF:000056">
    <property type="entry name" value="hydroxyacid oxidase 2"/>
    <property type="match status" value="1"/>
</dbReference>
<feature type="binding site" evidence="8">
    <location>
        <position position="262"/>
    </location>
    <ligand>
        <name>FMN</name>
        <dbReference type="ChEBI" id="CHEBI:58210"/>
    </ligand>
</feature>
<dbReference type="PANTHER" id="PTHR10578">
    <property type="entry name" value="S -2-HYDROXY-ACID OXIDASE-RELATED"/>
    <property type="match status" value="1"/>
</dbReference>
<name>A0A6M2CIN0_RHIMP</name>
<dbReference type="GO" id="GO:0010181">
    <property type="term" value="F:FMN binding"/>
    <property type="evidence" value="ECO:0007669"/>
    <property type="project" value="InterPro"/>
</dbReference>
<feature type="domain" description="FMN hydroxy acid dehydrogenase" evidence="9">
    <location>
        <begin position="12"/>
        <end position="369"/>
    </location>
</feature>
<feature type="active site" description="Proton acceptor" evidence="7">
    <location>
        <position position="264"/>
    </location>
</feature>
<dbReference type="EC" id="1.1.3.15" evidence="2"/>